<dbReference type="InterPro" id="IPR019194">
    <property type="entry name" value="Tscrpt_elong_fac_Eaf_N"/>
</dbReference>
<comment type="subcellular location">
    <subcellularLocation>
        <location evidence="1">Nucleus</location>
    </subcellularLocation>
</comment>
<feature type="compositionally biased region" description="Low complexity" evidence="8">
    <location>
        <begin position="273"/>
        <end position="284"/>
    </location>
</feature>
<evidence type="ECO:0000256" key="4">
    <source>
        <dbReference type="ARBA" id="ARBA00023015"/>
    </source>
</evidence>
<keyword evidence="3" id="KW-0597">Phosphoprotein</keyword>
<evidence type="ECO:0000256" key="7">
    <source>
        <dbReference type="ARBA" id="ARBA00023242"/>
    </source>
</evidence>
<dbReference type="PANTHER" id="PTHR15970:SF2">
    <property type="entry name" value="ELL-ASSOCIATED FACTOR EAF"/>
    <property type="match status" value="1"/>
</dbReference>
<reference evidence="10" key="2">
    <citation type="journal article" date="2019" name="Curr. Biol.">
        <title>Chromatin organization in early land plants reveals an ancestral association between H3K27me3, transposons, and constitutive heterochromatin.</title>
        <authorList>
            <person name="Montgomery S.A."/>
            <person name="Tanizawa Y."/>
            <person name="Galik B."/>
            <person name="Wang N."/>
            <person name="Ito T."/>
            <person name="Mochizuki T."/>
            <person name="Akimcheva S."/>
            <person name="Bowman J."/>
            <person name="Cognat V."/>
            <person name="Drouard L."/>
            <person name="Ekker H."/>
            <person name="Houng S."/>
            <person name="Kohchi T."/>
            <person name="Lin S."/>
            <person name="Liu L.D."/>
            <person name="Nakamura Y."/>
            <person name="Valeeva L.R."/>
            <person name="Shakirov E.V."/>
            <person name="Shippen D.E."/>
            <person name="Wei W."/>
            <person name="Yagura M."/>
            <person name="Yamaoka S."/>
            <person name="Yamato K.T."/>
            <person name="Liu C."/>
            <person name="Berger F."/>
        </authorList>
    </citation>
    <scope>NUCLEOTIDE SEQUENCE [LARGE SCALE GENOMIC DNA]</scope>
    <source>
        <strain evidence="10">Tak-1</strain>
    </source>
</reference>
<feature type="compositionally biased region" description="Basic and acidic residues" evidence="8">
    <location>
        <begin position="230"/>
        <end position="239"/>
    </location>
</feature>
<name>A0A176WCM3_MARPO</name>
<evidence type="ECO:0000256" key="1">
    <source>
        <dbReference type="ARBA" id="ARBA00004123"/>
    </source>
</evidence>
<dbReference type="GO" id="GO:0032783">
    <property type="term" value="C:super elongation complex"/>
    <property type="evidence" value="ECO:0007669"/>
    <property type="project" value="InterPro"/>
</dbReference>
<evidence type="ECO:0000313" key="12">
    <source>
        <dbReference type="Proteomes" id="UP000077202"/>
    </source>
</evidence>
<gene>
    <name evidence="11" type="ORF">AXG93_2018s1350</name>
    <name evidence="10" type="ORF">Mp_1g10350</name>
</gene>
<evidence type="ECO:0000256" key="5">
    <source>
        <dbReference type="ARBA" id="ARBA00023159"/>
    </source>
</evidence>
<dbReference type="Proteomes" id="UP001162541">
    <property type="component" value="Chromosome 1"/>
</dbReference>
<proteinExistence type="inferred from homology"/>
<keyword evidence="7" id="KW-0539">Nucleus</keyword>
<dbReference type="Pfam" id="PF09816">
    <property type="entry name" value="EAF"/>
    <property type="match status" value="1"/>
</dbReference>
<dbReference type="EMBL" id="AP019866">
    <property type="protein sequence ID" value="BBM98041.1"/>
    <property type="molecule type" value="Genomic_DNA"/>
</dbReference>
<keyword evidence="6" id="KW-0804">Transcription</keyword>
<evidence type="ECO:0000256" key="2">
    <source>
        <dbReference type="ARBA" id="ARBA00007798"/>
    </source>
</evidence>
<protein>
    <recommendedName>
        <fullName evidence="9">Transcription elongation factor Eaf N-terminal domain-containing protein</fullName>
    </recommendedName>
</protein>
<accession>A0A176WCM3</accession>
<evidence type="ECO:0000313" key="10">
    <source>
        <dbReference type="EMBL" id="BBM98041.1"/>
    </source>
</evidence>
<organism evidence="11 12">
    <name type="scientific">Marchantia polymorpha subsp. ruderalis</name>
    <dbReference type="NCBI Taxonomy" id="1480154"/>
    <lineage>
        <taxon>Eukaryota</taxon>
        <taxon>Viridiplantae</taxon>
        <taxon>Streptophyta</taxon>
        <taxon>Embryophyta</taxon>
        <taxon>Marchantiophyta</taxon>
        <taxon>Marchantiopsida</taxon>
        <taxon>Marchantiidae</taxon>
        <taxon>Marchantiales</taxon>
        <taxon>Marchantiaceae</taxon>
        <taxon>Marchantia</taxon>
    </lineage>
</organism>
<keyword evidence="12" id="KW-1185">Reference proteome</keyword>
<feature type="region of interest" description="Disordered" evidence="8">
    <location>
        <begin position="110"/>
        <end position="331"/>
    </location>
</feature>
<sequence>MVKAKEPVAEQWYPMKLGSSCQDDATTRFYSLRYEFKPASIDSTRPGTLHNSTENKCTVEFFNNQAGKPKVGFQGNSEDCKELDAVLFFDGKSFRLERMHRAFKSLRHIRQPGESSAAAQGMNLKDSEPDEDENGNVERISTSQVADKSLKKPPMIPVQREKIESEEITPIPSKPDPPAGKKKANKKVAEPKAKSKKAVSPAAVPASPVDKKREREPSPVNIDIDDEQDHESPTKKATPEEDQIEVEEVVEELSEYEEVDISEDEEDKTGVDQTAATLRAQAAAGDEKAKPSSSSSSSGSGSSGSGSGSSSSDSGSDEEDSASSADDGDDI</sequence>
<dbReference type="PANTHER" id="PTHR15970">
    <property type="entry name" value="ELL-ASSOCIATED FACTOR EAF"/>
    <property type="match status" value="1"/>
</dbReference>
<evidence type="ECO:0000256" key="3">
    <source>
        <dbReference type="ARBA" id="ARBA00022553"/>
    </source>
</evidence>
<reference evidence="11 12" key="1">
    <citation type="submission" date="2016-03" db="EMBL/GenBank/DDBJ databases">
        <title>Mechanisms controlling the formation of the plant cell surface in tip-growing cells are functionally conserved among land plants.</title>
        <authorList>
            <person name="Honkanen S."/>
            <person name="Jones V.A."/>
            <person name="Morieri G."/>
            <person name="Champion C."/>
            <person name="Hetherington A.J."/>
            <person name="Kelly S."/>
            <person name="Saint-Marcoux D."/>
            <person name="Proust H."/>
            <person name="Prescott H."/>
            <person name="Dolan L."/>
        </authorList>
    </citation>
    <scope>NUCLEOTIDE SEQUENCE [LARGE SCALE GENOMIC DNA]</scope>
    <source>
        <strain evidence="12">cv. Tak-1 and cv. Tak-2</strain>
        <tissue evidence="11">Whole gametophyte</tissue>
    </source>
</reference>
<dbReference type="InterPro" id="IPR027093">
    <property type="entry name" value="EAF_fam"/>
</dbReference>
<keyword evidence="5" id="KW-0010">Activator</keyword>
<dbReference type="Proteomes" id="UP000077202">
    <property type="component" value="Unassembled WGS sequence"/>
</dbReference>
<dbReference type="AlphaFoldDB" id="A0A176WCM3"/>
<dbReference type="GO" id="GO:0003711">
    <property type="term" value="F:transcription elongation factor activity"/>
    <property type="evidence" value="ECO:0007669"/>
    <property type="project" value="TreeGrafter"/>
</dbReference>
<evidence type="ECO:0000313" key="11">
    <source>
        <dbReference type="EMBL" id="OAE30968.1"/>
    </source>
</evidence>
<evidence type="ECO:0000313" key="13">
    <source>
        <dbReference type="Proteomes" id="UP001162541"/>
    </source>
</evidence>
<reference evidence="13" key="3">
    <citation type="journal article" date="2020" name="Curr. Biol.">
        <title>Chromatin organization in early land plants reveals an ancestral association between H3K27me3, transposons, and constitutive heterochromatin.</title>
        <authorList>
            <person name="Montgomery S.A."/>
            <person name="Tanizawa Y."/>
            <person name="Galik B."/>
            <person name="Wang N."/>
            <person name="Ito T."/>
            <person name="Mochizuki T."/>
            <person name="Akimcheva S."/>
            <person name="Bowman J.L."/>
            <person name="Cognat V."/>
            <person name="Marechal-Drouard L."/>
            <person name="Ekker H."/>
            <person name="Hong S.F."/>
            <person name="Kohchi T."/>
            <person name="Lin S.S."/>
            <person name="Liu L.D."/>
            <person name="Nakamura Y."/>
            <person name="Valeeva L.R."/>
            <person name="Shakirov E.V."/>
            <person name="Shippen D.E."/>
            <person name="Wei W.L."/>
            <person name="Yagura M."/>
            <person name="Yamaoka S."/>
            <person name="Yamato K.T."/>
            <person name="Liu C."/>
            <person name="Berger F."/>
        </authorList>
    </citation>
    <scope>NUCLEOTIDE SEQUENCE [LARGE SCALE GENOMIC DNA]</scope>
    <source>
        <strain evidence="13">Tak-1</strain>
    </source>
</reference>
<evidence type="ECO:0000256" key="6">
    <source>
        <dbReference type="ARBA" id="ARBA00023163"/>
    </source>
</evidence>
<feature type="compositionally biased region" description="Acidic residues" evidence="8">
    <location>
        <begin position="240"/>
        <end position="267"/>
    </location>
</feature>
<keyword evidence="4" id="KW-0805">Transcription regulation</keyword>
<dbReference type="EMBL" id="LVLJ01001211">
    <property type="protein sequence ID" value="OAE30968.1"/>
    <property type="molecule type" value="Genomic_DNA"/>
</dbReference>
<feature type="compositionally biased region" description="Acidic residues" evidence="8">
    <location>
        <begin position="315"/>
        <end position="331"/>
    </location>
</feature>
<feature type="compositionally biased region" description="Low complexity" evidence="8">
    <location>
        <begin position="198"/>
        <end position="208"/>
    </location>
</feature>
<evidence type="ECO:0000256" key="8">
    <source>
        <dbReference type="SAM" id="MobiDB-lite"/>
    </source>
</evidence>
<dbReference type="GO" id="GO:0006368">
    <property type="term" value="P:transcription elongation by RNA polymerase II"/>
    <property type="evidence" value="ECO:0007669"/>
    <property type="project" value="InterPro"/>
</dbReference>
<feature type="domain" description="Transcription elongation factor Eaf N-terminal" evidence="9">
    <location>
        <begin position="13"/>
        <end position="111"/>
    </location>
</feature>
<comment type="similarity">
    <text evidence="2">Belongs to the EAF family.</text>
</comment>
<evidence type="ECO:0000259" key="9">
    <source>
        <dbReference type="Pfam" id="PF09816"/>
    </source>
</evidence>